<dbReference type="RefSeq" id="WP_024912520.1">
    <property type="nucleotide sequence ID" value="NZ_CP007044.2"/>
</dbReference>
<keyword evidence="2" id="KW-1185">Reference proteome</keyword>
<reference evidence="1 2" key="2">
    <citation type="submission" date="2015-03" db="EMBL/GenBank/DDBJ databases">
        <authorList>
            <person name="Chan K.-G."/>
        </authorList>
    </citation>
    <scope>NUCLEOTIDE SEQUENCE [LARGE SCALE GENOMIC DNA]</scope>
    <source>
        <strain evidence="1 2">RB-25</strain>
    </source>
</reference>
<organism evidence="1 2">
    <name type="scientific">Chania multitudinisentens RB-25</name>
    <dbReference type="NCBI Taxonomy" id="1441930"/>
    <lineage>
        <taxon>Bacteria</taxon>
        <taxon>Pseudomonadati</taxon>
        <taxon>Pseudomonadota</taxon>
        <taxon>Gammaproteobacteria</taxon>
        <taxon>Enterobacterales</taxon>
        <taxon>Yersiniaceae</taxon>
        <taxon>Chania</taxon>
    </lineage>
</organism>
<protein>
    <submittedName>
        <fullName evidence="1">Uncharacterized protein</fullName>
    </submittedName>
</protein>
<sequence length="70" mass="7846">MVLFIEYPYPSDIATALSLQWQTQVMYISYPHINDIVVGSTREVYGTIQLYSGFPAKVSGPLARNTVNGY</sequence>
<dbReference type="EMBL" id="CP007044">
    <property type="protein sequence ID" value="AHG22853.1"/>
    <property type="molecule type" value="Genomic_DNA"/>
</dbReference>
<dbReference type="Proteomes" id="UP000019030">
    <property type="component" value="Chromosome"/>
</dbReference>
<dbReference type="AlphaFoldDB" id="W0LG57"/>
<gene>
    <name evidence="1" type="ORF">Z042_15570</name>
</gene>
<evidence type="ECO:0000313" key="2">
    <source>
        <dbReference type="Proteomes" id="UP000019030"/>
    </source>
</evidence>
<dbReference type="PATRIC" id="fig|1441930.4.peg.3061"/>
<dbReference type="HOGENOM" id="CLU_2755607_0_0_6"/>
<reference evidence="1 2" key="1">
    <citation type="submission" date="2014-01" db="EMBL/GenBank/DDBJ databases">
        <title>Isolation of Serratia multitudinisentens RB-25 from Ex-Landfill site.</title>
        <authorList>
            <person name="Robson E.H.J."/>
        </authorList>
    </citation>
    <scope>NUCLEOTIDE SEQUENCE [LARGE SCALE GENOMIC DNA]</scope>
    <source>
        <strain evidence="1 2">RB-25</strain>
    </source>
</reference>
<name>W0LG57_9GAMM</name>
<evidence type="ECO:0000313" key="1">
    <source>
        <dbReference type="EMBL" id="AHG22853.1"/>
    </source>
</evidence>
<accession>W0LG57</accession>
<dbReference type="KEGG" id="sfo:Z042_15570"/>
<proteinExistence type="predicted"/>